<feature type="region of interest" description="Disordered" evidence="1">
    <location>
        <begin position="293"/>
        <end position="325"/>
    </location>
</feature>
<feature type="transmembrane region" description="Helical" evidence="2">
    <location>
        <begin position="113"/>
        <end position="139"/>
    </location>
</feature>
<reference evidence="5" key="1">
    <citation type="submission" date="2012-12" db="EMBL/GenBank/DDBJ databases">
        <authorList>
            <person name="Hellsten U."/>
            <person name="Grimwood J."/>
            <person name="Chapman J.A."/>
            <person name="Shapiro H."/>
            <person name="Aerts A."/>
            <person name="Otillar R.P."/>
            <person name="Terry A.Y."/>
            <person name="Boore J.L."/>
            <person name="Simakov O."/>
            <person name="Marletaz F."/>
            <person name="Cho S.-J."/>
            <person name="Edsinger-Gonzales E."/>
            <person name="Havlak P."/>
            <person name="Kuo D.-H."/>
            <person name="Larsson T."/>
            <person name="Lv J."/>
            <person name="Arendt D."/>
            <person name="Savage R."/>
            <person name="Osoegawa K."/>
            <person name="de Jong P."/>
            <person name="Lindberg D.R."/>
            <person name="Seaver E.C."/>
            <person name="Weisblat D.A."/>
            <person name="Putnam N.H."/>
            <person name="Grigoriev I.V."/>
            <person name="Rokhsar D.S."/>
        </authorList>
    </citation>
    <scope>NUCLEOTIDE SEQUENCE</scope>
</reference>
<dbReference type="EMBL" id="KB096222">
    <property type="protein sequence ID" value="ESO07221.1"/>
    <property type="molecule type" value="Genomic_DNA"/>
</dbReference>
<reference evidence="4" key="3">
    <citation type="submission" date="2015-06" db="UniProtKB">
        <authorList>
            <consortium name="EnsemblMetazoa"/>
        </authorList>
    </citation>
    <scope>IDENTIFICATION</scope>
</reference>
<evidence type="ECO:0000256" key="2">
    <source>
        <dbReference type="SAM" id="Phobius"/>
    </source>
</evidence>
<gene>
    <name evidence="4" type="primary">20203261</name>
    <name evidence="3" type="ORF">HELRODRAFT_170534</name>
</gene>
<accession>T1F362</accession>
<keyword evidence="2" id="KW-0472">Membrane</keyword>
<name>T1F362_HELRO</name>
<keyword evidence="2" id="KW-0812">Transmembrane</keyword>
<evidence type="ECO:0000313" key="4">
    <source>
        <dbReference type="EnsemblMetazoa" id="HelroP170534"/>
    </source>
</evidence>
<reference evidence="3 5" key="2">
    <citation type="journal article" date="2013" name="Nature">
        <title>Insights into bilaterian evolution from three spiralian genomes.</title>
        <authorList>
            <person name="Simakov O."/>
            <person name="Marletaz F."/>
            <person name="Cho S.J."/>
            <person name="Edsinger-Gonzales E."/>
            <person name="Havlak P."/>
            <person name="Hellsten U."/>
            <person name="Kuo D.H."/>
            <person name="Larsson T."/>
            <person name="Lv J."/>
            <person name="Arendt D."/>
            <person name="Savage R."/>
            <person name="Osoegawa K."/>
            <person name="de Jong P."/>
            <person name="Grimwood J."/>
            <person name="Chapman J.A."/>
            <person name="Shapiro H."/>
            <person name="Aerts A."/>
            <person name="Otillar R.P."/>
            <person name="Terry A.Y."/>
            <person name="Boore J.L."/>
            <person name="Grigoriev I.V."/>
            <person name="Lindberg D.R."/>
            <person name="Seaver E.C."/>
            <person name="Weisblat D.A."/>
            <person name="Putnam N.H."/>
            <person name="Rokhsar D.S."/>
        </authorList>
    </citation>
    <scope>NUCLEOTIDE SEQUENCE</scope>
</reference>
<sequence length="325" mass="36344">MVMIVHKNSTDRIATISHLIDNHAGEESRLALSASAYTAIKCVTIYAITFDVMQYKMKSELANELIGYGRESVVFGDSHNSHNDHNNRRGSRQSDEEEKEEDGQSRKRCRCPWYMWIVVLLVNFFIFIPTGILLSIHGYHRRSNLTLSLGIVVVIFFTLILPVILICYKFRQHICSSFSSRHQRLTSDAATTTIPRKYFYPQIIYNKQTPTITPSRRLFSNPFEVLSYELSPENAATSTVEVASTATSVLVAAATATIPVVALNVEKDVVEVCVPDEDLDNIMSNSIKLYASSPTSSLRNKTNTKSPSSSSSSPTNANNQLTNHI</sequence>
<protein>
    <submittedName>
        <fullName evidence="3 4">Uncharacterized protein</fullName>
    </submittedName>
</protein>
<dbReference type="CTD" id="20203261"/>
<evidence type="ECO:0000313" key="3">
    <source>
        <dbReference type="EMBL" id="ESO07221.1"/>
    </source>
</evidence>
<feature type="region of interest" description="Disordered" evidence="1">
    <location>
        <begin position="76"/>
        <end position="103"/>
    </location>
</feature>
<organism evidence="4 5">
    <name type="scientific">Helobdella robusta</name>
    <name type="common">Californian leech</name>
    <dbReference type="NCBI Taxonomy" id="6412"/>
    <lineage>
        <taxon>Eukaryota</taxon>
        <taxon>Metazoa</taxon>
        <taxon>Spiralia</taxon>
        <taxon>Lophotrochozoa</taxon>
        <taxon>Annelida</taxon>
        <taxon>Clitellata</taxon>
        <taxon>Hirudinea</taxon>
        <taxon>Rhynchobdellida</taxon>
        <taxon>Glossiphoniidae</taxon>
        <taxon>Helobdella</taxon>
    </lineage>
</organism>
<proteinExistence type="predicted"/>
<evidence type="ECO:0000256" key="1">
    <source>
        <dbReference type="SAM" id="MobiDB-lite"/>
    </source>
</evidence>
<evidence type="ECO:0000313" key="5">
    <source>
        <dbReference type="Proteomes" id="UP000015101"/>
    </source>
</evidence>
<dbReference type="Proteomes" id="UP000015101">
    <property type="component" value="Unassembled WGS sequence"/>
</dbReference>
<keyword evidence="5" id="KW-1185">Reference proteome</keyword>
<dbReference type="EMBL" id="AMQM01003586">
    <property type="status" value="NOT_ANNOTATED_CDS"/>
    <property type="molecule type" value="Genomic_DNA"/>
</dbReference>
<dbReference type="KEGG" id="hro:HELRODRAFT_170534"/>
<keyword evidence="2" id="KW-1133">Transmembrane helix</keyword>
<feature type="transmembrane region" description="Helical" evidence="2">
    <location>
        <begin position="145"/>
        <end position="168"/>
    </location>
</feature>
<feature type="compositionally biased region" description="Low complexity" evidence="1">
    <location>
        <begin position="300"/>
        <end position="316"/>
    </location>
</feature>
<dbReference type="AlphaFoldDB" id="T1F362"/>
<dbReference type="EnsemblMetazoa" id="HelroT170534">
    <property type="protein sequence ID" value="HelroP170534"/>
    <property type="gene ID" value="HelroG170534"/>
</dbReference>
<dbReference type="RefSeq" id="XP_009014599.1">
    <property type="nucleotide sequence ID" value="XM_009016351.1"/>
</dbReference>
<dbReference type="HOGENOM" id="CLU_855998_0_0_1"/>
<dbReference type="InParanoid" id="T1F362"/>
<dbReference type="GeneID" id="20203261"/>